<dbReference type="Proteomes" id="UP000647017">
    <property type="component" value="Unassembled WGS sequence"/>
</dbReference>
<dbReference type="InterPro" id="IPR001091">
    <property type="entry name" value="RM_Methyltransferase"/>
</dbReference>
<evidence type="ECO:0000256" key="6">
    <source>
        <dbReference type="ARBA" id="ARBA00023125"/>
    </source>
</evidence>
<dbReference type="InterPro" id="IPR002941">
    <property type="entry name" value="DNA_methylase_N4/N6"/>
</dbReference>
<dbReference type="Gene3D" id="3.40.50.150">
    <property type="entry name" value="Vaccinia Virus protein VP39"/>
    <property type="match status" value="1"/>
</dbReference>
<dbReference type="PRINTS" id="PR00508">
    <property type="entry name" value="S21N4MTFRASE"/>
</dbReference>
<sequence>MTDPTSLDAYRYRRVGPVELYLGDARKVLAAMADASVDCIVTSPPFWSLRDYGTGTWHGGDPACPHLLPAPRRVDGASCGWCGSTWVDPQYGLEPTVDEYVDRLAAVFDEAMRVLDPTGTLWLNLGDSYTGGTRRAYDTGGGITGTRQLPAVCNGSPLPAKNLIGVPWRVAFALQARGWWLRNAVIWSKTNPMPESVRDRLSTTYELLFLLTRSHSYYFDLDPIRITLARPEAADGTRIIGGSRKGRTGGIDATARRRGATAYGLGKYSAAQVGAESRAGRGNLVPLGHAHTAAHPKGRNPGDVWRIATRPYRGSHVAPFPVDLPLRAITAGCPPGGRVLDPFSGAGTTGLAAVQLGRRYLGVDVHAGFHDETLTRLRPYLPDDTSGEEGG</sequence>
<keyword evidence="5" id="KW-0680">Restriction system</keyword>
<keyword evidence="4" id="KW-0949">S-adenosyl-L-methionine</keyword>
<feature type="domain" description="DNA methylase N-4/N-6" evidence="9">
    <location>
        <begin position="37"/>
        <end position="372"/>
    </location>
</feature>
<protein>
    <recommendedName>
        <fullName evidence="8">Methyltransferase</fullName>
        <ecNumber evidence="8">2.1.1.-</ecNumber>
    </recommendedName>
</protein>
<dbReference type="EMBL" id="BOOZ01000060">
    <property type="protein sequence ID" value="GIJ12718.1"/>
    <property type="molecule type" value="Genomic_DNA"/>
</dbReference>
<dbReference type="Pfam" id="PF01555">
    <property type="entry name" value="N6_N4_Mtase"/>
    <property type="match status" value="1"/>
</dbReference>
<evidence type="ECO:0000256" key="7">
    <source>
        <dbReference type="ARBA" id="ARBA00049120"/>
    </source>
</evidence>
<evidence type="ECO:0000256" key="8">
    <source>
        <dbReference type="RuleBase" id="RU362026"/>
    </source>
</evidence>
<dbReference type="SUPFAM" id="SSF53335">
    <property type="entry name" value="S-adenosyl-L-methionine-dependent methyltransferases"/>
    <property type="match status" value="1"/>
</dbReference>
<dbReference type="InterPro" id="IPR029063">
    <property type="entry name" value="SAM-dependent_MTases_sf"/>
</dbReference>
<keyword evidence="3" id="KW-0808">Transferase</keyword>
<organism evidence="10 11">
    <name type="scientific">Micromonospora andamanensis</name>
    <dbReference type="NCBI Taxonomy" id="1287068"/>
    <lineage>
        <taxon>Bacteria</taxon>
        <taxon>Bacillati</taxon>
        <taxon>Actinomycetota</taxon>
        <taxon>Actinomycetes</taxon>
        <taxon>Micromonosporales</taxon>
        <taxon>Micromonosporaceae</taxon>
        <taxon>Micromonospora</taxon>
    </lineage>
</organism>
<evidence type="ECO:0000256" key="5">
    <source>
        <dbReference type="ARBA" id="ARBA00022747"/>
    </source>
</evidence>
<dbReference type="EC" id="2.1.1.-" evidence="8"/>
<comment type="caution">
    <text evidence="10">The sequence shown here is derived from an EMBL/GenBank/DDBJ whole genome shotgun (WGS) entry which is preliminary data.</text>
</comment>
<comment type="similarity">
    <text evidence="1">Belongs to the N(4)/N(6)-methyltransferase family. N(4) subfamily.</text>
</comment>
<comment type="catalytic activity">
    <reaction evidence="7">
        <text>a 2'-deoxycytidine in DNA + S-adenosyl-L-methionine = an N(4)-methyl-2'-deoxycytidine in DNA + S-adenosyl-L-homocysteine + H(+)</text>
        <dbReference type="Rhea" id="RHEA:16857"/>
        <dbReference type="Rhea" id="RHEA-COMP:11369"/>
        <dbReference type="Rhea" id="RHEA-COMP:13674"/>
        <dbReference type="ChEBI" id="CHEBI:15378"/>
        <dbReference type="ChEBI" id="CHEBI:57856"/>
        <dbReference type="ChEBI" id="CHEBI:59789"/>
        <dbReference type="ChEBI" id="CHEBI:85452"/>
        <dbReference type="ChEBI" id="CHEBI:137933"/>
        <dbReference type="EC" id="2.1.1.113"/>
    </reaction>
</comment>
<gene>
    <name evidence="10" type="ORF">Van01_59320</name>
</gene>
<evidence type="ECO:0000256" key="2">
    <source>
        <dbReference type="ARBA" id="ARBA00022603"/>
    </source>
</evidence>
<evidence type="ECO:0000256" key="1">
    <source>
        <dbReference type="ARBA" id="ARBA00010203"/>
    </source>
</evidence>
<evidence type="ECO:0000313" key="11">
    <source>
        <dbReference type="Proteomes" id="UP000647017"/>
    </source>
</evidence>
<dbReference type="PROSITE" id="PS00093">
    <property type="entry name" value="N4_MTASE"/>
    <property type="match status" value="1"/>
</dbReference>
<dbReference type="RefSeq" id="WP_204014584.1">
    <property type="nucleotide sequence ID" value="NZ_BOOZ01000060.1"/>
</dbReference>
<evidence type="ECO:0000313" key="10">
    <source>
        <dbReference type="EMBL" id="GIJ12718.1"/>
    </source>
</evidence>
<evidence type="ECO:0000256" key="3">
    <source>
        <dbReference type="ARBA" id="ARBA00022679"/>
    </source>
</evidence>
<dbReference type="InterPro" id="IPR017985">
    <property type="entry name" value="MeTrfase_CN4_CS"/>
</dbReference>
<dbReference type="GO" id="GO:0032259">
    <property type="term" value="P:methylation"/>
    <property type="evidence" value="ECO:0007669"/>
    <property type="project" value="UniProtKB-KW"/>
</dbReference>
<keyword evidence="2 10" id="KW-0489">Methyltransferase</keyword>
<name>A0ABQ4I491_9ACTN</name>
<evidence type="ECO:0000256" key="4">
    <source>
        <dbReference type="ARBA" id="ARBA00022691"/>
    </source>
</evidence>
<proteinExistence type="inferred from homology"/>
<keyword evidence="6" id="KW-0238">DNA-binding</keyword>
<reference evidence="10 11" key="1">
    <citation type="submission" date="2021-01" db="EMBL/GenBank/DDBJ databases">
        <title>Whole genome shotgun sequence of Verrucosispora andamanensis NBRC 109075.</title>
        <authorList>
            <person name="Komaki H."/>
            <person name="Tamura T."/>
        </authorList>
    </citation>
    <scope>NUCLEOTIDE SEQUENCE [LARGE SCALE GENOMIC DNA]</scope>
    <source>
        <strain evidence="10 11">NBRC 109075</strain>
    </source>
</reference>
<dbReference type="GO" id="GO:0008168">
    <property type="term" value="F:methyltransferase activity"/>
    <property type="evidence" value="ECO:0007669"/>
    <property type="project" value="UniProtKB-KW"/>
</dbReference>
<evidence type="ECO:0000259" key="9">
    <source>
        <dbReference type="Pfam" id="PF01555"/>
    </source>
</evidence>
<keyword evidence="11" id="KW-1185">Reference proteome</keyword>
<accession>A0ABQ4I491</accession>